<proteinExistence type="predicted"/>
<feature type="transmembrane region" description="Helical" evidence="5">
    <location>
        <begin position="305"/>
        <end position="324"/>
    </location>
</feature>
<dbReference type="InterPro" id="IPR002035">
    <property type="entry name" value="VWF_A"/>
</dbReference>
<keyword evidence="3 5" id="KW-1133">Transmembrane helix</keyword>
<evidence type="ECO:0000259" key="6">
    <source>
        <dbReference type="PROSITE" id="PS50234"/>
    </source>
</evidence>
<dbReference type="SUPFAM" id="SSF53300">
    <property type="entry name" value="vWA-like"/>
    <property type="match status" value="1"/>
</dbReference>
<feature type="domain" description="VWFA" evidence="6">
    <location>
        <begin position="93"/>
        <end position="287"/>
    </location>
</feature>
<evidence type="ECO:0000313" key="7">
    <source>
        <dbReference type="EMBL" id="EEK16276.1"/>
    </source>
</evidence>
<dbReference type="InterPro" id="IPR036465">
    <property type="entry name" value="vWFA_dom_sf"/>
</dbReference>
<keyword evidence="2 5" id="KW-0812">Transmembrane</keyword>
<dbReference type="PANTHER" id="PTHR22550:SF5">
    <property type="entry name" value="LEUCINE ZIPPER PROTEIN 4"/>
    <property type="match status" value="1"/>
</dbReference>
<dbReference type="AlphaFoldDB" id="C2MDE4"/>
<dbReference type="Gene3D" id="3.40.50.410">
    <property type="entry name" value="von Willebrand factor, type A domain"/>
    <property type="match status" value="1"/>
</dbReference>
<dbReference type="InterPro" id="IPR011933">
    <property type="entry name" value="Double_TM_dom"/>
</dbReference>
<dbReference type="OrthoDB" id="6206554at2"/>
<keyword evidence="8" id="KW-1185">Reference proteome</keyword>
<dbReference type="eggNOG" id="COG2304">
    <property type="taxonomic scope" value="Bacteria"/>
</dbReference>
<dbReference type="STRING" id="596327.PORUE0001_1439"/>
<evidence type="ECO:0000256" key="2">
    <source>
        <dbReference type="ARBA" id="ARBA00022692"/>
    </source>
</evidence>
<dbReference type="PANTHER" id="PTHR22550">
    <property type="entry name" value="SPORE GERMINATION PROTEIN"/>
    <property type="match status" value="1"/>
</dbReference>
<evidence type="ECO:0000256" key="5">
    <source>
        <dbReference type="SAM" id="Phobius"/>
    </source>
</evidence>
<gene>
    <name evidence="7" type="ORF">PORUE0001_1439</name>
</gene>
<dbReference type="RefSeq" id="WP_007365883.1">
    <property type="nucleotide sequence ID" value="NZ_ACLR01000183.1"/>
</dbReference>
<sequence length="342" mass="37238">MIQFAYPFLLWLLLLVPLLLLVMIAGQRRRRKQQLRFATTQMLRQIMPDRSAKRDWWRASFKLLSIALLIVALARPQLYTHAPVSAQQTVGVDLAFCIDVSNSMAARDVKPDRIGFAKQIVTHTMQQLAGSRIAMIVFAGGAYIRLPLTPDLPTARTFLADIQPGMVSNQGTNLGQALERSAQALSAPSRAGKAVILLTDGEDHEGGLEEGIKRLKEQGIKAYVVTIGLPEGATIPIGETLLTDSLGVPVLSKPNPEITADIADATGGQSFVGSSPRAISNQLVNQLRTLPQANLSGEGDQIEELYALPTLAALILLLLANGIMRRKSRLFSRIQIFGHHDA</sequence>
<organism evidence="7 8">
    <name type="scientific">Porphyromonas uenonis 60-3</name>
    <dbReference type="NCBI Taxonomy" id="596327"/>
    <lineage>
        <taxon>Bacteria</taxon>
        <taxon>Pseudomonadati</taxon>
        <taxon>Bacteroidota</taxon>
        <taxon>Bacteroidia</taxon>
        <taxon>Bacteroidales</taxon>
        <taxon>Porphyromonadaceae</taxon>
        <taxon>Porphyromonas</taxon>
    </lineage>
</organism>
<dbReference type="PROSITE" id="PS50234">
    <property type="entry name" value="VWFA"/>
    <property type="match status" value="1"/>
</dbReference>
<name>C2MDE4_9PORP</name>
<dbReference type="InterPro" id="IPR024163">
    <property type="entry name" value="Aerotolerance_reg_N"/>
</dbReference>
<keyword evidence="4 5" id="KW-0472">Membrane</keyword>
<keyword evidence="1" id="KW-1003">Cell membrane</keyword>
<dbReference type="Proteomes" id="UP000003303">
    <property type="component" value="Unassembled WGS sequence"/>
</dbReference>
<protein>
    <submittedName>
        <fullName evidence="7">N-terminal double-transmembrane domain protein</fullName>
    </submittedName>
</protein>
<dbReference type="Pfam" id="PF13519">
    <property type="entry name" value="VWA_2"/>
    <property type="match status" value="1"/>
</dbReference>
<dbReference type="InterPro" id="IPR050768">
    <property type="entry name" value="UPF0353/GerABKA_families"/>
</dbReference>
<feature type="transmembrane region" description="Helical" evidence="5">
    <location>
        <begin position="56"/>
        <end position="74"/>
    </location>
</feature>
<accession>C2MDE4</accession>
<evidence type="ECO:0000313" key="8">
    <source>
        <dbReference type="Proteomes" id="UP000003303"/>
    </source>
</evidence>
<evidence type="ECO:0000256" key="3">
    <source>
        <dbReference type="ARBA" id="ARBA00022989"/>
    </source>
</evidence>
<dbReference type="NCBIfam" id="TIGR02226">
    <property type="entry name" value="two_anch"/>
    <property type="match status" value="1"/>
</dbReference>
<feature type="transmembrane region" description="Helical" evidence="5">
    <location>
        <begin position="6"/>
        <end position="26"/>
    </location>
</feature>
<dbReference type="Pfam" id="PF07584">
    <property type="entry name" value="BatA"/>
    <property type="match status" value="1"/>
</dbReference>
<evidence type="ECO:0000256" key="4">
    <source>
        <dbReference type="ARBA" id="ARBA00023136"/>
    </source>
</evidence>
<dbReference type="EMBL" id="ACLR01000183">
    <property type="protein sequence ID" value="EEK16276.1"/>
    <property type="molecule type" value="Genomic_DNA"/>
</dbReference>
<dbReference type="SMART" id="SM00327">
    <property type="entry name" value="VWA"/>
    <property type="match status" value="1"/>
</dbReference>
<evidence type="ECO:0000256" key="1">
    <source>
        <dbReference type="ARBA" id="ARBA00022475"/>
    </source>
</evidence>
<comment type="caution">
    <text evidence="7">The sequence shown here is derived from an EMBL/GenBank/DDBJ whole genome shotgun (WGS) entry which is preliminary data.</text>
</comment>
<reference evidence="7 8" key="1">
    <citation type="submission" date="2009-04" db="EMBL/GenBank/DDBJ databases">
        <authorList>
            <person name="Sebastian Y."/>
            <person name="Madupu R."/>
            <person name="Durkin A.S."/>
            <person name="Torralba M."/>
            <person name="Methe B."/>
            <person name="Sutton G.G."/>
            <person name="Strausberg R.L."/>
            <person name="Nelson K.E."/>
        </authorList>
    </citation>
    <scope>NUCLEOTIDE SEQUENCE [LARGE SCALE GENOMIC DNA]</scope>
    <source>
        <strain evidence="7 8">60-3</strain>
    </source>
</reference>